<evidence type="ECO:0000313" key="3">
    <source>
        <dbReference type="Proteomes" id="UP001499843"/>
    </source>
</evidence>
<dbReference type="InterPro" id="IPR001387">
    <property type="entry name" value="Cro/C1-type_HTH"/>
</dbReference>
<organism evidence="2 3">
    <name type="scientific">Nonomuraea monospora</name>
    <dbReference type="NCBI Taxonomy" id="568818"/>
    <lineage>
        <taxon>Bacteria</taxon>
        <taxon>Bacillati</taxon>
        <taxon>Actinomycetota</taxon>
        <taxon>Actinomycetes</taxon>
        <taxon>Streptosporangiales</taxon>
        <taxon>Streptosporangiaceae</taxon>
        <taxon>Nonomuraea</taxon>
    </lineage>
</organism>
<name>A0ABN3CTK0_9ACTN</name>
<dbReference type="SMART" id="SM00530">
    <property type="entry name" value="HTH_XRE"/>
    <property type="match status" value="1"/>
</dbReference>
<dbReference type="EMBL" id="BAAAQX010000028">
    <property type="protein sequence ID" value="GAA2212731.1"/>
    <property type="molecule type" value="Genomic_DNA"/>
</dbReference>
<dbReference type="Gene3D" id="1.10.260.40">
    <property type="entry name" value="lambda repressor-like DNA-binding domains"/>
    <property type="match status" value="1"/>
</dbReference>
<sequence length="290" mass="32996">MIGEINPTLRRRKLASELRRLREEAGLNGVQVSQALHWSTSKLSRLETGQVAPSAKDVARLLKHYDALGEESDLLLELAGNHVPKGWWESYSDILAEVALEYIGLEDGARVISAWHNNVVPGLLQTRAYAMELARLYRAVELATPTQIERRTRVRMRRQQLLTDDRVTYTAVVEEATLRRRFGEADAAMMREQLRHLLELSDLPNITIHVMLLEQQHPIDLSSFVHLRFPSMRLLGPISGDVVYTEDYPGLELIEAEERVYRYSLLFDVLREAALDEQASRDCIASLAGL</sequence>
<dbReference type="RefSeq" id="WP_344487502.1">
    <property type="nucleotide sequence ID" value="NZ_BAAAQX010000028.1"/>
</dbReference>
<reference evidence="3" key="1">
    <citation type="journal article" date="2019" name="Int. J. Syst. Evol. Microbiol.">
        <title>The Global Catalogue of Microorganisms (GCM) 10K type strain sequencing project: providing services to taxonomists for standard genome sequencing and annotation.</title>
        <authorList>
            <consortium name="The Broad Institute Genomics Platform"/>
            <consortium name="The Broad Institute Genome Sequencing Center for Infectious Disease"/>
            <person name="Wu L."/>
            <person name="Ma J."/>
        </authorList>
    </citation>
    <scope>NUCLEOTIDE SEQUENCE [LARGE SCALE GENOMIC DNA]</scope>
    <source>
        <strain evidence="3">JCM 16114</strain>
    </source>
</reference>
<dbReference type="SUPFAM" id="SSF47413">
    <property type="entry name" value="lambda repressor-like DNA-binding domains"/>
    <property type="match status" value="1"/>
</dbReference>
<dbReference type="Pfam" id="PF19054">
    <property type="entry name" value="DUF5753"/>
    <property type="match status" value="1"/>
</dbReference>
<proteinExistence type="predicted"/>
<keyword evidence="3" id="KW-1185">Reference proteome</keyword>
<comment type="caution">
    <text evidence="2">The sequence shown here is derived from an EMBL/GenBank/DDBJ whole genome shotgun (WGS) entry which is preliminary data.</text>
</comment>
<evidence type="ECO:0000313" key="2">
    <source>
        <dbReference type="EMBL" id="GAA2212731.1"/>
    </source>
</evidence>
<protein>
    <submittedName>
        <fullName evidence="2">Helix-turn-helix transcriptional regulator</fullName>
    </submittedName>
</protein>
<gene>
    <name evidence="2" type="ORF">GCM10009850_081930</name>
</gene>
<accession>A0ABN3CTK0</accession>
<dbReference type="PROSITE" id="PS50943">
    <property type="entry name" value="HTH_CROC1"/>
    <property type="match status" value="1"/>
</dbReference>
<dbReference type="InterPro" id="IPR010982">
    <property type="entry name" value="Lambda_DNA-bd_dom_sf"/>
</dbReference>
<dbReference type="Proteomes" id="UP001499843">
    <property type="component" value="Unassembled WGS sequence"/>
</dbReference>
<feature type="domain" description="HTH cro/C1-type" evidence="1">
    <location>
        <begin position="18"/>
        <end position="75"/>
    </location>
</feature>
<dbReference type="CDD" id="cd00093">
    <property type="entry name" value="HTH_XRE"/>
    <property type="match status" value="1"/>
</dbReference>
<dbReference type="InterPro" id="IPR043917">
    <property type="entry name" value="DUF5753"/>
</dbReference>
<evidence type="ECO:0000259" key="1">
    <source>
        <dbReference type="PROSITE" id="PS50943"/>
    </source>
</evidence>
<dbReference type="Pfam" id="PF13560">
    <property type="entry name" value="HTH_31"/>
    <property type="match status" value="1"/>
</dbReference>